<dbReference type="Pfam" id="PF01614">
    <property type="entry name" value="IclR_C"/>
    <property type="match status" value="1"/>
</dbReference>
<dbReference type="PROSITE" id="PS51077">
    <property type="entry name" value="HTH_ICLR"/>
    <property type="match status" value="1"/>
</dbReference>
<dbReference type="PANTHER" id="PTHR30136:SF24">
    <property type="entry name" value="HTH-TYPE TRANSCRIPTIONAL REPRESSOR ALLR"/>
    <property type="match status" value="1"/>
</dbReference>
<dbReference type="InterPro" id="IPR029016">
    <property type="entry name" value="GAF-like_dom_sf"/>
</dbReference>
<keyword evidence="3" id="KW-0238">DNA-binding</keyword>
<reference evidence="9 10" key="1">
    <citation type="submission" date="2018-11" db="EMBL/GenBank/DDBJ databases">
        <title>The genome draft of YIM 96095.</title>
        <authorList>
            <person name="Tang S.-K."/>
            <person name="Chunyu W.-X."/>
            <person name="Feng Y.-Z."/>
        </authorList>
    </citation>
    <scope>NUCLEOTIDE SEQUENCE [LARGE SCALE GENOMIC DNA]</scope>
    <source>
        <strain evidence="9 10">YIM 96095</strain>
    </source>
</reference>
<dbReference type="RefSeq" id="WP_123200527.1">
    <property type="nucleotide sequence ID" value="NZ_RJMB01000005.1"/>
</dbReference>
<dbReference type="PROSITE" id="PS51078">
    <property type="entry name" value="ICLR_ED"/>
    <property type="match status" value="1"/>
</dbReference>
<organism evidence="9 10">
    <name type="scientific">Halostreptopolyspora alba</name>
    <dbReference type="NCBI Taxonomy" id="2487137"/>
    <lineage>
        <taxon>Bacteria</taxon>
        <taxon>Bacillati</taxon>
        <taxon>Actinomycetota</taxon>
        <taxon>Actinomycetes</taxon>
        <taxon>Streptosporangiales</taxon>
        <taxon>Nocardiopsidaceae</taxon>
        <taxon>Halostreptopolyspora</taxon>
    </lineage>
</organism>
<dbReference type="GO" id="GO:0045892">
    <property type="term" value="P:negative regulation of DNA-templated transcription"/>
    <property type="evidence" value="ECO:0007669"/>
    <property type="project" value="TreeGrafter"/>
</dbReference>
<dbReference type="Gene3D" id="1.10.10.10">
    <property type="entry name" value="Winged helix-like DNA-binding domain superfamily/Winged helix DNA-binding domain"/>
    <property type="match status" value="1"/>
</dbReference>
<evidence type="ECO:0000256" key="1">
    <source>
        <dbReference type="ARBA" id="ARBA00022798"/>
    </source>
</evidence>
<dbReference type="Proteomes" id="UP000269198">
    <property type="component" value="Unassembled WGS sequence"/>
</dbReference>
<evidence type="ECO:0000313" key="10">
    <source>
        <dbReference type="Proteomes" id="UP000269198"/>
    </source>
</evidence>
<dbReference type="GO" id="GO:0003700">
    <property type="term" value="F:DNA-binding transcription factor activity"/>
    <property type="evidence" value="ECO:0007669"/>
    <property type="project" value="TreeGrafter"/>
</dbReference>
<dbReference type="SUPFAM" id="SSF46785">
    <property type="entry name" value="Winged helix' DNA-binding domain"/>
    <property type="match status" value="1"/>
</dbReference>
<feature type="domain" description="IclR-ED" evidence="8">
    <location>
        <begin position="66"/>
        <end position="245"/>
    </location>
</feature>
<evidence type="ECO:0000256" key="4">
    <source>
        <dbReference type="ARBA" id="ARBA00023163"/>
    </source>
</evidence>
<sequence>MTVKSADRTIEVLEVLARSTASLSLADLHAELGYPKSSLYMLLQTLVDRRWVETDVRGSLYRIGVRALLAGTSYLDRDPVARVAAPVLDEVRAEVNETVHLARLDGDSIVYLASRESQHHLRTVSRVGRRLPAYATALGRAILANRPDGAELVPQHPEVLSPKGLSDRDAILAELEQARSRGYAGEQEQTNPGLGCRAVVLTHNEPVTDALSCSIPLARLDEPHSETIVNTLLDAARRITDLLSR</sequence>
<evidence type="ECO:0000256" key="2">
    <source>
        <dbReference type="ARBA" id="ARBA00023015"/>
    </source>
</evidence>
<evidence type="ECO:0000256" key="3">
    <source>
        <dbReference type="ARBA" id="ARBA00023125"/>
    </source>
</evidence>
<dbReference type="EMBL" id="RJMB01000005">
    <property type="protein sequence ID" value="RNL85748.1"/>
    <property type="molecule type" value="Genomic_DNA"/>
</dbReference>
<dbReference type="InterPro" id="IPR050707">
    <property type="entry name" value="HTH_MetabolicPath_Reg"/>
</dbReference>
<gene>
    <name evidence="9" type="ORF">EFW17_07220</name>
</gene>
<dbReference type="GO" id="GO:0006071">
    <property type="term" value="P:glycerol metabolic process"/>
    <property type="evidence" value="ECO:0007669"/>
    <property type="project" value="UniProtKB-KW"/>
</dbReference>
<evidence type="ECO:0000259" key="7">
    <source>
        <dbReference type="PROSITE" id="PS51077"/>
    </source>
</evidence>
<feature type="domain" description="HTH iclR-type" evidence="7">
    <location>
        <begin position="3"/>
        <end position="65"/>
    </location>
</feature>
<comment type="function">
    <text evidence="5">May be an activator protein for the gylABX operon.</text>
</comment>
<evidence type="ECO:0000313" key="9">
    <source>
        <dbReference type="EMBL" id="RNL85748.1"/>
    </source>
</evidence>
<dbReference type="InterPro" id="IPR036390">
    <property type="entry name" value="WH_DNA-bd_sf"/>
</dbReference>
<evidence type="ECO:0000256" key="5">
    <source>
        <dbReference type="ARBA" id="ARBA00058938"/>
    </source>
</evidence>
<dbReference type="PANTHER" id="PTHR30136">
    <property type="entry name" value="HELIX-TURN-HELIX TRANSCRIPTIONAL REGULATOR, ICLR FAMILY"/>
    <property type="match status" value="1"/>
</dbReference>
<dbReference type="SMART" id="SM00346">
    <property type="entry name" value="HTH_ICLR"/>
    <property type="match status" value="1"/>
</dbReference>
<keyword evidence="1" id="KW-0319">Glycerol metabolism</keyword>
<evidence type="ECO:0000256" key="6">
    <source>
        <dbReference type="ARBA" id="ARBA00070406"/>
    </source>
</evidence>
<dbReference type="SUPFAM" id="SSF55781">
    <property type="entry name" value="GAF domain-like"/>
    <property type="match status" value="1"/>
</dbReference>
<accession>A0A3N0ED26</accession>
<dbReference type="FunFam" id="1.10.10.10:FF:000056">
    <property type="entry name" value="IclR family transcriptional regulator"/>
    <property type="match status" value="1"/>
</dbReference>
<protein>
    <recommendedName>
        <fullName evidence="6">Glycerol operon regulatory protein</fullName>
    </recommendedName>
</protein>
<dbReference type="AlphaFoldDB" id="A0A3N0ED26"/>
<comment type="caution">
    <text evidence="9">The sequence shown here is derived from an EMBL/GenBank/DDBJ whole genome shotgun (WGS) entry which is preliminary data.</text>
</comment>
<dbReference type="Gene3D" id="3.30.450.40">
    <property type="match status" value="1"/>
</dbReference>
<evidence type="ECO:0000259" key="8">
    <source>
        <dbReference type="PROSITE" id="PS51078"/>
    </source>
</evidence>
<dbReference type="GO" id="GO:0003677">
    <property type="term" value="F:DNA binding"/>
    <property type="evidence" value="ECO:0007669"/>
    <property type="project" value="UniProtKB-KW"/>
</dbReference>
<dbReference type="InterPro" id="IPR036388">
    <property type="entry name" value="WH-like_DNA-bd_sf"/>
</dbReference>
<name>A0A3N0ED26_9ACTN</name>
<keyword evidence="4" id="KW-0804">Transcription</keyword>
<dbReference type="InterPro" id="IPR014757">
    <property type="entry name" value="Tscrpt_reg_IclR_C"/>
</dbReference>
<dbReference type="InterPro" id="IPR005471">
    <property type="entry name" value="Tscrpt_reg_IclR_N"/>
</dbReference>
<keyword evidence="2" id="KW-0805">Transcription regulation</keyword>
<dbReference type="Pfam" id="PF09339">
    <property type="entry name" value="HTH_IclR"/>
    <property type="match status" value="1"/>
</dbReference>
<keyword evidence="10" id="KW-1185">Reference proteome</keyword>
<dbReference type="OrthoDB" id="3730822at2"/>
<proteinExistence type="predicted"/>